<organism evidence="12 13">
    <name type="scientific">Brachionus calyciflorus</name>
    <dbReference type="NCBI Taxonomy" id="104777"/>
    <lineage>
        <taxon>Eukaryota</taxon>
        <taxon>Metazoa</taxon>
        <taxon>Spiralia</taxon>
        <taxon>Gnathifera</taxon>
        <taxon>Rotifera</taxon>
        <taxon>Eurotatoria</taxon>
        <taxon>Monogononta</taxon>
        <taxon>Pseudotrocha</taxon>
        <taxon>Ploima</taxon>
        <taxon>Brachionidae</taxon>
        <taxon>Brachionus</taxon>
    </lineage>
</organism>
<dbReference type="EMBL" id="CAJNOC010000129">
    <property type="protein sequence ID" value="CAF0717654.1"/>
    <property type="molecule type" value="Genomic_DNA"/>
</dbReference>
<evidence type="ECO:0000256" key="3">
    <source>
        <dbReference type="ARBA" id="ARBA00022692"/>
    </source>
</evidence>
<feature type="transmembrane region" description="Helical" evidence="10">
    <location>
        <begin position="293"/>
        <end position="314"/>
    </location>
</feature>
<keyword evidence="6" id="KW-0862">Zinc</keyword>
<evidence type="ECO:0000256" key="10">
    <source>
        <dbReference type="SAM" id="Phobius"/>
    </source>
</evidence>
<dbReference type="InterPro" id="IPR058731">
    <property type="entry name" value="Znf-B_box_ZFPL1-like"/>
</dbReference>
<sequence>MGLCKCQKRKVTNLFCFEHDVNVCEYCLVSDHERCIVQSYVQWLQDSEYNPICILCKKLLSEEPTVRLICYDVFHWACLDKYASELPENTAPAGYQCPKCKECIFPPGNLVSPVVDVLKQKLETTNWARVGLGQTLIQIDEVLNPDENLKIESDIPKVSSMNNLLSQTTDDESNGFVIVKDKLINQEQNQVHSNLTPQPQTETVLKQKKADQKTANLDYFYENVSKNRANFTETSNLEPFYDPSLGVVLNIDNLDRDTGENKYKRRPLFEWFSRFLRSRQISSKFRMTRQKKILYLIILAFMGLFTLIIIFSRLGSLNTEDDPAFDPLNNPNIRVQ</sequence>
<accession>A0A813MA12</accession>
<dbReference type="Pfam" id="PF25993">
    <property type="entry name" value="zf-B_box_ZFPL1"/>
    <property type="match status" value="1"/>
</dbReference>
<evidence type="ECO:0000256" key="1">
    <source>
        <dbReference type="ARBA" id="ARBA00004167"/>
    </source>
</evidence>
<evidence type="ECO:0000256" key="6">
    <source>
        <dbReference type="ARBA" id="ARBA00022833"/>
    </source>
</evidence>
<comment type="caution">
    <text evidence="12">The sequence shown here is derived from an EMBL/GenBank/DDBJ whole genome shotgun (WGS) entry which is preliminary data.</text>
</comment>
<proteinExistence type="inferred from homology"/>
<dbReference type="GO" id="GO:0008270">
    <property type="term" value="F:zinc ion binding"/>
    <property type="evidence" value="ECO:0007669"/>
    <property type="project" value="UniProtKB-KW"/>
</dbReference>
<evidence type="ECO:0000256" key="5">
    <source>
        <dbReference type="ARBA" id="ARBA00022771"/>
    </source>
</evidence>
<protein>
    <recommendedName>
        <fullName evidence="11">RING-type domain-containing protein</fullName>
    </recommendedName>
</protein>
<keyword evidence="3 10" id="KW-0812">Transmembrane</keyword>
<evidence type="ECO:0000256" key="4">
    <source>
        <dbReference type="ARBA" id="ARBA00022723"/>
    </source>
</evidence>
<evidence type="ECO:0000256" key="2">
    <source>
        <dbReference type="ARBA" id="ARBA00005561"/>
    </source>
</evidence>
<dbReference type="PANTHER" id="PTHR12981:SF0">
    <property type="entry name" value="ZINC FINGER PROTEIN-LIKE 1"/>
    <property type="match status" value="1"/>
</dbReference>
<dbReference type="InterPro" id="IPR058730">
    <property type="entry name" value="U-box_ZFPL1-like"/>
</dbReference>
<dbReference type="SUPFAM" id="SSF57850">
    <property type="entry name" value="RING/U-box"/>
    <property type="match status" value="1"/>
</dbReference>
<dbReference type="InterPro" id="IPR039043">
    <property type="entry name" value="ZFPL1"/>
</dbReference>
<keyword evidence="4" id="KW-0479">Metal-binding</keyword>
<keyword evidence="8 10" id="KW-0472">Membrane</keyword>
<dbReference type="PROSITE" id="PS50089">
    <property type="entry name" value="ZF_RING_2"/>
    <property type="match status" value="1"/>
</dbReference>
<dbReference type="GO" id="GO:0016020">
    <property type="term" value="C:membrane"/>
    <property type="evidence" value="ECO:0007669"/>
    <property type="project" value="UniProtKB-SubCell"/>
</dbReference>
<dbReference type="GO" id="GO:0005794">
    <property type="term" value="C:Golgi apparatus"/>
    <property type="evidence" value="ECO:0007669"/>
    <property type="project" value="TreeGrafter"/>
</dbReference>
<reference evidence="12" key="1">
    <citation type="submission" date="2021-02" db="EMBL/GenBank/DDBJ databases">
        <authorList>
            <person name="Nowell W R."/>
        </authorList>
    </citation>
    <scope>NUCLEOTIDE SEQUENCE</scope>
    <source>
        <strain evidence="12">Ploen Becks lab</strain>
    </source>
</reference>
<dbReference type="Proteomes" id="UP000663879">
    <property type="component" value="Unassembled WGS sequence"/>
</dbReference>
<evidence type="ECO:0000256" key="9">
    <source>
        <dbReference type="PROSITE-ProRule" id="PRU00175"/>
    </source>
</evidence>
<comment type="similarity">
    <text evidence="2">Belongs to the ZFPL1 family.</text>
</comment>
<dbReference type="OrthoDB" id="1916590at2759"/>
<dbReference type="Gene3D" id="3.30.40.10">
    <property type="entry name" value="Zinc/RING finger domain, C3HC4 (zinc finger)"/>
    <property type="match status" value="1"/>
</dbReference>
<feature type="domain" description="RING-type" evidence="11">
    <location>
        <begin position="53"/>
        <end position="101"/>
    </location>
</feature>
<name>A0A813MA12_9BILA</name>
<dbReference type="CDD" id="cd16487">
    <property type="entry name" value="mRING-H2-C3DHC3_ZFPL1"/>
    <property type="match status" value="1"/>
</dbReference>
<comment type="subcellular location">
    <subcellularLocation>
        <location evidence="1">Membrane</location>
        <topology evidence="1">Single-pass membrane protein</topology>
    </subcellularLocation>
</comment>
<dbReference type="InterPro" id="IPR013083">
    <property type="entry name" value="Znf_RING/FYVE/PHD"/>
</dbReference>
<evidence type="ECO:0000313" key="12">
    <source>
        <dbReference type="EMBL" id="CAF0717654.1"/>
    </source>
</evidence>
<evidence type="ECO:0000256" key="8">
    <source>
        <dbReference type="ARBA" id="ARBA00023136"/>
    </source>
</evidence>
<dbReference type="InterPro" id="IPR001841">
    <property type="entry name" value="Znf_RING"/>
</dbReference>
<keyword evidence="13" id="KW-1185">Reference proteome</keyword>
<evidence type="ECO:0000313" key="13">
    <source>
        <dbReference type="Proteomes" id="UP000663879"/>
    </source>
</evidence>
<keyword evidence="7 10" id="KW-1133">Transmembrane helix</keyword>
<gene>
    <name evidence="12" type="ORF">OXX778_LOCUS1840</name>
</gene>
<dbReference type="PANTHER" id="PTHR12981">
    <property type="entry name" value="ZINC FINGER PROTEIN-LIKE 1"/>
    <property type="match status" value="1"/>
</dbReference>
<evidence type="ECO:0000256" key="7">
    <source>
        <dbReference type="ARBA" id="ARBA00022989"/>
    </source>
</evidence>
<dbReference type="Pfam" id="PF25998">
    <property type="entry name" value="U-box_ZFPL1"/>
    <property type="match status" value="1"/>
</dbReference>
<dbReference type="AlphaFoldDB" id="A0A813MA12"/>
<keyword evidence="5 9" id="KW-0863">Zinc-finger</keyword>
<evidence type="ECO:0000259" key="11">
    <source>
        <dbReference type="PROSITE" id="PS50089"/>
    </source>
</evidence>